<reference evidence="5 12" key="3">
    <citation type="submission" date="2020-12" db="EMBL/GenBank/DDBJ databases">
        <title>Microorganisms.</title>
        <authorList>
            <person name="Matos J."/>
            <person name="Faleiro L."/>
            <person name="Duarte I."/>
        </authorList>
    </citation>
    <scope>NUCLEOTIDE SEQUENCE [LARGE SCALE GENOMIC DNA]</scope>
    <source>
        <strain evidence="5 12">PtFD3Pch2</strain>
    </source>
</reference>
<evidence type="ECO:0000313" key="8">
    <source>
        <dbReference type="Proteomes" id="UP000283601"/>
    </source>
</evidence>
<evidence type="ECO:0000313" key="7">
    <source>
        <dbReference type="EMBL" id="RHE23192.1"/>
    </source>
</evidence>
<sequence>MKAFIFSILVLLFFITSCNKNDVITEEIKQAPIIELDSETGIYTIKVGRELTIAPTYKYANNALYAWTVDGKLLSSESILKYTWNQEQHLYIKLRVDTPEGYAEEELKVEVLELTPPTISIIIPSKGLKVPQNTDYILSPDIQHDDLENFRIEWVRDGEIVGTEKAYTFHEKELGTYSITIRASNIDGETIRDFDVEVVETMPYSVRFPTPSYTQTSTDRYTFAGRPVYLRPLLEYFDYPQYQWQVNGKIMEAATDRVFKFTPTTPGEYFVAVTVTEKMPNTQPLSRNITRSNTSITTTVKVICEEKTEQERYRQATATSSGIWDKVYEFIPAPGQFINELSQNTGFIGNETTPQQAIEYATKRLNKKAHVSLGSFGGYIIIGFDHSIAPSGREYDFAIQGNAFNSSSGGSNEPGIVWVMQDINGNGQPDDEWYELKGSETGIDGTIQDYEVTYYRPAPRAHTPWVDSEGNSGSVDMNAYHGQEYYYPNWIKEDSYTLYGTRLTPRNNQDPVTGYWANNAYEWGYVDNMGSDNLVGGNVIDGSGQRNGFKIANAIYHDGTPVKLQYIDFIKVQCGVLSKSGWLGEISTEVFSFEDLSITNNQ</sequence>
<dbReference type="EMBL" id="WCTR01000008">
    <property type="protein sequence ID" value="KAB4211834.1"/>
    <property type="molecule type" value="Genomic_DNA"/>
</dbReference>
<dbReference type="EMBL" id="WCTY01000019">
    <property type="protein sequence ID" value="KAB4183360.1"/>
    <property type="molecule type" value="Genomic_DNA"/>
</dbReference>
<dbReference type="Proteomes" id="UP000283680">
    <property type="component" value="Unassembled WGS sequence"/>
</dbReference>
<dbReference type="Proteomes" id="UP000466952">
    <property type="component" value="Unassembled WGS sequence"/>
</dbReference>
<feature type="signal peptide" evidence="1">
    <location>
        <begin position="1"/>
        <end position="20"/>
    </location>
</feature>
<dbReference type="InterPro" id="IPR041696">
    <property type="entry name" value="PKD_3"/>
</dbReference>
<evidence type="ECO:0000313" key="4">
    <source>
        <dbReference type="EMBL" id="KAB4211834.1"/>
    </source>
</evidence>
<evidence type="ECO:0000313" key="9">
    <source>
        <dbReference type="Proteomes" id="UP000283680"/>
    </source>
</evidence>
<feature type="chain" id="PRO_5044548568" evidence="1">
    <location>
        <begin position="21"/>
        <end position="602"/>
    </location>
</feature>
<protein>
    <submittedName>
        <fullName evidence="4">Cell surface protein</fullName>
    </submittedName>
</protein>
<evidence type="ECO:0000259" key="2">
    <source>
        <dbReference type="Pfam" id="PF16820"/>
    </source>
</evidence>
<reference evidence="10 11" key="2">
    <citation type="journal article" date="2019" name="Nat. Med.">
        <title>A library of human gut bacterial isolates paired with longitudinal multiomics data enables mechanistic microbiome research.</title>
        <authorList>
            <person name="Poyet M."/>
            <person name="Groussin M."/>
            <person name="Gibbons S.M."/>
            <person name="Avila-Pacheco J."/>
            <person name="Jiang X."/>
            <person name="Kearney S.M."/>
            <person name="Perrotta A.R."/>
            <person name="Berdy B."/>
            <person name="Zhao S."/>
            <person name="Lieberman T.D."/>
            <person name="Swanson P.K."/>
            <person name="Smith M."/>
            <person name="Roesemann S."/>
            <person name="Alexander J.E."/>
            <person name="Rich S.A."/>
            <person name="Livny J."/>
            <person name="Vlamakis H."/>
            <person name="Clish C."/>
            <person name="Bullock K."/>
            <person name="Deik A."/>
            <person name="Scott J."/>
            <person name="Pierce K.A."/>
            <person name="Xavier R.J."/>
            <person name="Alm E.J."/>
        </authorList>
    </citation>
    <scope>NUCLEOTIDE SEQUENCE [LARGE SCALE GENOMIC DNA]</scope>
    <source>
        <strain evidence="4 10">BIOML-A11</strain>
        <strain evidence="3 11">BIOML-A19</strain>
    </source>
</reference>
<keyword evidence="1" id="KW-0732">Signal</keyword>
<organism evidence="4 10">
    <name type="scientific">Bacteroides uniformis</name>
    <dbReference type="NCBI Taxonomy" id="820"/>
    <lineage>
        <taxon>Bacteria</taxon>
        <taxon>Pseudomonadati</taxon>
        <taxon>Bacteroidota</taxon>
        <taxon>Bacteroidia</taxon>
        <taxon>Bacteroidales</taxon>
        <taxon>Bacteroidaceae</taxon>
        <taxon>Bacteroides</taxon>
    </lineage>
</organism>
<name>A0A139KAG2_BACUN</name>
<dbReference type="Proteomes" id="UP000487221">
    <property type="component" value="Unassembled WGS sequence"/>
</dbReference>
<evidence type="ECO:0000313" key="3">
    <source>
        <dbReference type="EMBL" id="KAB4183360.1"/>
    </source>
</evidence>
<proteinExistence type="predicted"/>
<accession>A0A139KAG2</accession>
<evidence type="ECO:0000256" key="1">
    <source>
        <dbReference type="SAM" id="SignalP"/>
    </source>
</evidence>
<dbReference type="EMBL" id="JAFBJK010000002">
    <property type="protein sequence ID" value="MBT8725053.1"/>
    <property type="molecule type" value="Genomic_DNA"/>
</dbReference>
<comment type="caution">
    <text evidence="4">The sequence shown here is derived from an EMBL/GenBank/DDBJ whole genome shotgun (WGS) entry which is preliminary data.</text>
</comment>
<dbReference type="RefSeq" id="WP_004293581.1">
    <property type="nucleotide sequence ID" value="NZ_CAXVJK010000015.1"/>
</dbReference>
<evidence type="ECO:0000313" key="10">
    <source>
        <dbReference type="Proteomes" id="UP000466952"/>
    </source>
</evidence>
<evidence type="ECO:0000313" key="5">
    <source>
        <dbReference type="EMBL" id="MBT8725053.1"/>
    </source>
</evidence>
<dbReference type="AlphaFoldDB" id="A0A139KAG2"/>
<dbReference type="EMBL" id="QRTH01000002">
    <property type="protein sequence ID" value="RGQ53284.1"/>
    <property type="molecule type" value="Genomic_DNA"/>
</dbReference>
<reference evidence="8 9" key="1">
    <citation type="submission" date="2018-08" db="EMBL/GenBank/DDBJ databases">
        <title>A genome reference for cultivated species of the human gut microbiota.</title>
        <authorList>
            <person name="Zou Y."/>
            <person name="Xue W."/>
            <person name="Luo G."/>
        </authorList>
    </citation>
    <scope>NUCLEOTIDE SEQUENCE [LARGE SCALE GENOMIC DNA]</scope>
    <source>
        <strain evidence="6 9">AF28-11</strain>
        <strain evidence="7 8">AM29-12AC</strain>
    </source>
</reference>
<evidence type="ECO:0000313" key="12">
    <source>
        <dbReference type="Proteomes" id="UP001196342"/>
    </source>
</evidence>
<keyword evidence="12" id="KW-1185">Reference proteome</keyword>
<dbReference type="Proteomes" id="UP000283601">
    <property type="component" value="Unassembled WGS sequence"/>
</dbReference>
<dbReference type="PROSITE" id="PS51257">
    <property type="entry name" value="PROKAR_LIPOPROTEIN"/>
    <property type="match status" value="1"/>
</dbReference>
<feature type="domain" description="Bacteroidetes PKD-like" evidence="2">
    <location>
        <begin position="116"/>
        <end position="185"/>
    </location>
</feature>
<dbReference type="GeneID" id="98672126"/>
<dbReference type="EMBL" id="QSJZ01000007">
    <property type="protein sequence ID" value="RHE23192.1"/>
    <property type="molecule type" value="Genomic_DNA"/>
</dbReference>
<feature type="domain" description="Bacteroidetes PKD-like" evidence="2">
    <location>
        <begin position="32"/>
        <end position="98"/>
    </location>
</feature>
<evidence type="ECO:0000313" key="11">
    <source>
        <dbReference type="Proteomes" id="UP000487221"/>
    </source>
</evidence>
<evidence type="ECO:0000313" key="6">
    <source>
        <dbReference type="EMBL" id="RGQ53284.1"/>
    </source>
</evidence>
<dbReference type="Proteomes" id="UP001196342">
    <property type="component" value="Unassembled WGS sequence"/>
</dbReference>
<gene>
    <name evidence="7" type="ORF">DW758_10235</name>
    <name evidence="6" type="ORF">DWY92_06300</name>
    <name evidence="4" type="ORF">GAP55_12720</name>
    <name evidence="3" type="ORF">GAQ44_10745</name>
    <name evidence="5" type="ORF">JQN06_02540</name>
</gene>
<dbReference type="Pfam" id="PF16820">
    <property type="entry name" value="PKD_3"/>
    <property type="match status" value="2"/>
</dbReference>